<dbReference type="PROSITE" id="PS51463">
    <property type="entry name" value="P_GLUCOSE_ISOMERASE_3"/>
    <property type="match status" value="1"/>
</dbReference>
<proteinExistence type="inferred from homology"/>
<accession>A0A233RES7</accession>
<dbReference type="GO" id="GO:0004347">
    <property type="term" value="F:glucose-6-phosphate isomerase activity"/>
    <property type="evidence" value="ECO:0007669"/>
    <property type="project" value="UniProtKB-UniRule"/>
</dbReference>
<dbReference type="NCBIfam" id="NF001211">
    <property type="entry name" value="PRK00179.1"/>
    <property type="match status" value="1"/>
</dbReference>
<dbReference type="InterPro" id="IPR035476">
    <property type="entry name" value="SIS_PGI_1"/>
</dbReference>
<dbReference type="HAMAP" id="MF_00473">
    <property type="entry name" value="G6P_isomerase"/>
    <property type="match status" value="1"/>
</dbReference>
<dbReference type="OrthoDB" id="140919at2"/>
<evidence type="ECO:0000256" key="7">
    <source>
        <dbReference type="ARBA" id="ARBA00029321"/>
    </source>
</evidence>
<protein>
    <recommendedName>
        <fullName evidence="8">Glucose-6-phosphate isomerase</fullName>
        <shortName evidence="8">GPI</shortName>
        <ecNumber evidence="8">5.3.1.9</ecNumber>
    </recommendedName>
    <alternativeName>
        <fullName evidence="8">Phosphoglucose isomerase</fullName>
        <shortName evidence="8">PGI</shortName>
    </alternativeName>
    <alternativeName>
        <fullName evidence="8">Phosphohexose isomerase</fullName>
        <shortName evidence="8">PHI</shortName>
    </alternativeName>
</protein>
<comment type="catalytic activity">
    <reaction evidence="7 8 9">
        <text>alpha-D-glucose 6-phosphate = beta-D-fructose 6-phosphate</text>
        <dbReference type="Rhea" id="RHEA:11816"/>
        <dbReference type="ChEBI" id="CHEBI:57634"/>
        <dbReference type="ChEBI" id="CHEBI:58225"/>
        <dbReference type="EC" id="5.3.1.9"/>
    </reaction>
</comment>
<dbReference type="Gene3D" id="1.10.1390.10">
    <property type="match status" value="1"/>
</dbReference>
<dbReference type="CDD" id="cd05015">
    <property type="entry name" value="SIS_PGI_1"/>
    <property type="match status" value="1"/>
</dbReference>
<dbReference type="InterPro" id="IPR018189">
    <property type="entry name" value="Phosphoglucose_isomerase_CS"/>
</dbReference>
<dbReference type="UniPathway" id="UPA00109">
    <property type="reaction ID" value="UER00181"/>
</dbReference>
<feature type="active site" evidence="8">
    <location>
        <position position="385"/>
    </location>
</feature>
<evidence type="ECO:0000256" key="8">
    <source>
        <dbReference type="HAMAP-Rule" id="MF_00473"/>
    </source>
</evidence>
<dbReference type="Proteomes" id="UP000242757">
    <property type="component" value="Unassembled WGS sequence"/>
</dbReference>
<dbReference type="EMBL" id="NBIM01000002">
    <property type="protein sequence ID" value="OXY81889.1"/>
    <property type="molecule type" value="Genomic_DNA"/>
</dbReference>
<dbReference type="Gene3D" id="3.40.50.10490">
    <property type="entry name" value="Glucose-6-phosphate isomerase like protein, domain 1"/>
    <property type="match status" value="2"/>
</dbReference>
<comment type="function">
    <text evidence="8">Catalyzes the reversible isomerization of glucose-6-phosphate to fructose-6-phosphate.</text>
</comment>
<evidence type="ECO:0000256" key="6">
    <source>
        <dbReference type="ARBA" id="ARBA00023235"/>
    </source>
</evidence>
<dbReference type="Pfam" id="PF00342">
    <property type="entry name" value="PGI"/>
    <property type="match status" value="1"/>
</dbReference>
<reference evidence="10 11" key="1">
    <citation type="submission" date="2017-08" db="EMBL/GenBank/DDBJ databases">
        <title>A Genome Sequence of Oceanimonas doudoroffii ATCC 27123T.</title>
        <authorList>
            <person name="Brennan M.A."/>
            <person name="Maclea K.S."/>
            <person name="Mcclelland W.D."/>
            <person name="Trachtenberg A.M."/>
        </authorList>
    </citation>
    <scope>NUCLEOTIDE SEQUENCE [LARGE SCALE GENOMIC DNA]</scope>
    <source>
        <strain evidence="10 11">ATCC 27123</strain>
    </source>
</reference>
<dbReference type="RefSeq" id="WP_094200775.1">
    <property type="nucleotide sequence ID" value="NZ_NBIM01000002.1"/>
</dbReference>
<keyword evidence="11" id="KW-1185">Reference proteome</keyword>
<comment type="subcellular location">
    <subcellularLocation>
        <location evidence="8">Cytoplasm</location>
    </subcellularLocation>
</comment>
<dbReference type="InterPro" id="IPR001672">
    <property type="entry name" value="G6P_Isomerase"/>
</dbReference>
<dbReference type="GO" id="GO:0006094">
    <property type="term" value="P:gluconeogenesis"/>
    <property type="evidence" value="ECO:0007669"/>
    <property type="project" value="UniProtKB-UniRule"/>
</dbReference>
<comment type="pathway">
    <text evidence="8">Carbohydrate biosynthesis; gluconeogenesis.</text>
</comment>
<dbReference type="GO" id="GO:0097367">
    <property type="term" value="F:carbohydrate derivative binding"/>
    <property type="evidence" value="ECO:0007669"/>
    <property type="project" value="InterPro"/>
</dbReference>
<dbReference type="AlphaFoldDB" id="A0A233RES7"/>
<feature type="active site" evidence="8">
    <location>
        <position position="513"/>
    </location>
</feature>
<dbReference type="FunFam" id="3.40.50.10490:FF:000018">
    <property type="entry name" value="Glucose-6-phosphate isomerase"/>
    <property type="match status" value="1"/>
</dbReference>
<keyword evidence="3 8" id="KW-0312">Gluconeogenesis</keyword>
<feature type="active site" description="Proton donor" evidence="8">
    <location>
        <position position="354"/>
    </location>
</feature>
<gene>
    <name evidence="8" type="primary">pgi</name>
    <name evidence="10" type="ORF">B6S08_10590</name>
</gene>
<dbReference type="InterPro" id="IPR046348">
    <property type="entry name" value="SIS_dom_sf"/>
</dbReference>
<dbReference type="EC" id="5.3.1.9" evidence="8"/>
<keyword evidence="4 8" id="KW-0963">Cytoplasm</keyword>
<name>A0A233RES7_9GAMM</name>
<comment type="pathway">
    <text evidence="1 8 9">Carbohydrate degradation; glycolysis; D-glyceraldehyde 3-phosphate and glycerone phosphate from D-glucose: step 2/4.</text>
</comment>
<evidence type="ECO:0000256" key="4">
    <source>
        <dbReference type="ARBA" id="ARBA00022490"/>
    </source>
</evidence>
<dbReference type="PROSITE" id="PS00174">
    <property type="entry name" value="P_GLUCOSE_ISOMERASE_2"/>
    <property type="match status" value="1"/>
</dbReference>
<dbReference type="PROSITE" id="PS00765">
    <property type="entry name" value="P_GLUCOSE_ISOMERASE_1"/>
    <property type="match status" value="1"/>
</dbReference>
<dbReference type="SUPFAM" id="SSF53697">
    <property type="entry name" value="SIS domain"/>
    <property type="match status" value="1"/>
</dbReference>
<dbReference type="UniPathway" id="UPA00138"/>
<dbReference type="PANTHER" id="PTHR11469">
    <property type="entry name" value="GLUCOSE-6-PHOSPHATE ISOMERASE"/>
    <property type="match status" value="1"/>
</dbReference>
<evidence type="ECO:0000256" key="3">
    <source>
        <dbReference type="ARBA" id="ARBA00022432"/>
    </source>
</evidence>
<organism evidence="10 11">
    <name type="scientific">Oceanimonas doudoroffii</name>
    <dbReference type="NCBI Taxonomy" id="84158"/>
    <lineage>
        <taxon>Bacteria</taxon>
        <taxon>Pseudomonadati</taxon>
        <taxon>Pseudomonadota</taxon>
        <taxon>Gammaproteobacteria</taxon>
        <taxon>Aeromonadales</taxon>
        <taxon>Aeromonadaceae</taxon>
        <taxon>Oceanimonas</taxon>
    </lineage>
</organism>
<comment type="similarity">
    <text evidence="2 8 9">Belongs to the GPI family.</text>
</comment>
<dbReference type="InterPro" id="IPR035482">
    <property type="entry name" value="SIS_PGI_2"/>
</dbReference>
<evidence type="ECO:0000256" key="2">
    <source>
        <dbReference type="ARBA" id="ARBA00006604"/>
    </source>
</evidence>
<dbReference type="PRINTS" id="PR00662">
    <property type="entry name" value="G6PISOMERASE"/>
</dbReference>
<keyword evidence="5 8" id="KW-0324">Glycolysis</keyword>
<evidence type="ECO:0000313" key="10">
    <source>
        <dbReference type="EMBL" id="OXY81889.1"/>
    </source>
</evidence>
<dbReference type="PANTHER" id="PTHR11469:SF1">
    <property type="entry name" value="GLUCOSE-6-PHOSPHATE ISOMERASE"/>
    <property type="match status" value="1"/>
</dbReference>
<evidence type="ECO:0000256" key="1">
    <source>
        <dbReference type="ARBA" id="ARBA00004926"/>
    </source>
</evidence>
<sequence length="549" mass="60309">MRALIRQPAFLALQQLKQQEQGTSLAQRFADDPARFEQFSLGFGDHMRVDLSRQHWSAEVRAQLCRLASDMSLRQGIDALFGDNAFNHTEGRAALHTALRMPPKAKAMHRGENVVPKVHAELARIQDFCRRVHGGIWHGYTGRPISDVVNIGIGGSDLGPAMVAEALAPCRDKGIRTHFVSNMDGAQLGSVLAGLDPATALFVISSKTFTTDETMTNARAARSWLMTACGGEEHIARHFVAVSVNAEAVTAFGIDEANMFRFWDWVGGRFSLWSAIGLPIALAVGFERFQQLLAGAHAMDEHLRQAPFEQNIPVLLALLSIWNINVLGLQSEGVFPYHHHLKRFPAFLQQLNMESNGKGVNNAGQPVDHATGPVVWGEVGTNGQHAFFQLLHQGSVMVPAEFIGFARSAYPYPEHQRKLLANMLAQAQAMAFGKAREQVESELAAEGLSAEAVAELAPYKVMPGNRPSTVILCDELTPYNLGALIAMYEHKTFVQGWLWNINSFDQWGVELGKKLAARLIDDLDHGVTLGHDSATNGLLAQIKLWSVSF</sequence>
<dbReference type="GO" id="GO:0048029">
    <property type="term" value="F:monosaccharide binding"/>
    <property type="evidence" value="ECO:0007669"/>
    <property type="project" value="TreeGrafter"/>
</dbReference>
<dbReference type="GO" id="GO:0005829">
    <property type="term" value="C:cytosol"/>
    <property type="evidence" value="ECO:0007669"/>
    <property type="project" value="TreeGrafter"/>
</dbReference>
<dbReference type="CDD" id="cd05016">
    <property type="entry name" value="SIS_PGI_2"/>
    <property type="match status" value="1"/>
</dbReference>
<dbReference type="GO" id="GO:0051156">
    <property type="term" value="P:glucose 6-phosphate metabolic process"/>
    <property type="evidence" value="ECO:0007669"/>
    <property type="project" value="TreeGrafter"/>
</dbReference>
<evidence type="ECO:0000256" key="5">
    <source>
        <dbReference type="ARBA" id="ARBA00023152"/>
    </source>
</evidence>
<evidence type="ECO:0000256" key="9">
    <source>
        <dbReference type="RuleBase" id="RU000612"/>
    </source>
</evidence>
<keyword evidence="6 8" id="KW-0413">Isomerase</keyword>
<dbReference type="GO" id="GO:0006096">
    <property type="term" value="P:glycolytic process"/>
    <property type="evidence" value="ECO:0007669"/>
    <property type="project" value="UniProtKB-UniRule"/>
</dbReference>
<evidence type="ECO:0000313" key="11">
    <source>
        <dbReference type="Proteomes" id="UP000242757"/>
    </source>
</evidence>
<comment type="caution">
    <text evidence="10">The sequence shown here is derived from an EMBL/GenBank/DDBJ whole genome shotgun (WGS) entry which is preliminary data.</text>
</comment>
<dbReference type="InterPro" id="IPR023096">
    <property type="entry name" value="G6P_Isomerase_C"/>
</dbReference>